<dbReference type="OrthoDB" id="3946749at2759"/>
<feature type="compositionally biased region" description="Basic and acidic residues" evidence="1">
    <location>
        <begin position="178"/>
        <end position="190"/>
    </location>
</feature>
<dbReference type="EMBL" id="ML119051">
    <property type="protein sequence ID" value="ROT42599.1"/>
    <property type="molecule type" value="Genomic_DNA"/>
</dbReference>
<evidence type="ECO:0000256" key="1">
    <source>
        <dbReference type="SAM" id="MobiDB-lite"/>
    </source>
</evidence>
<proteinExistence type="predicted"/>
<organism evidence="2 3">
    <name type="scientific">Sodiomyces alkalinus (strain CBS 110278 / VKM F-3762 / F11)</name>
    <name type="common">Alkaliphilic filamentous fungus</name>
    <dbReference type="NCBI Taxonomy" id="1314773"/>
    <lineage>
        <taxon>Eukaryota</taxon>
        <taxon>Fungi</taxon>
        <taxon>Dikarya</taxon>
        <taxon>Ascomycota</taxon>
        <taxon>Pezizomycotina</taxon>
        <taxon>Sordariomycetes</taxon>
        <taxon>Hypocreomycetidae</taxon>
        <taxon>Glomerellales</taxon>
        <taxon>Plectosphaerellaceae</taxon>
        <taxon>Sodiomyces</taxon>
    </lineage>
</organism>
<feature type="compositionally biased region" description="Polar residues" evidence="1">
    <location>
        <begin position="146"/>
        <end position="172"/>
    </location>
</feature>
<accession>A0A3N2Q734</accession>
<evidence type="ECO:0000313" key="3">
    <source>
        <dbReference type="Proteomes" id="UP000272025"/>
    </source>
</evidence>
<feature type="compositionally biased region" description="Low complexity" evidence="1">
    <location>
        <begin position="60"/>
        <end position="81"/>
    </location>
</feature>
<name>A0A3N2Q734_SODAK</name>
<dbReference type="Proteomes" id="UP000272025">
    <property type="component" value="Unassembled WGS sequence"/>
</dbReference>
<feature type="compositionally biased region" description="Low complexity" evidence="1">
    <location>
        <begin position="394"/>
        <end position="410"/>
    </location>
</feature>
<evidence type="ECO:0008006" key="4">
    <source>
        <dbReference type="Google" id="ProtNLM"/>
    </source>
</evidence>
<feature type="compositionally biased region" description="Low complexity" evidence="1">
    <location>
        <begin position="191"/>
        <end position="200"/>
    </location>
</feature>
<feature type="region of interest" description="Disordered" evidence="1">
    <location>
        <begin position="350"/>
        <end position="430"/>
    </location>
</feature>
<protein>
    <recommendedName>
        <fullName evidence="4">LEA domain protein</fullName>
    </recommendedName>
</protein>
<feature type="region of interest" description="Disordered" evidence="1">
    <location>
        <begin position="1"/>
        <end position="33"/>
    </location>
</feature>
<dbReference type="Pfam" id="PF12396">
    <property type="entry name" value="DUF3659"/>
    <property type="match status" value="1"/>
</dbReference>
<dbReference type="GeneID" id="39575608"/>
<feature type="compositionally biased region" description="Basic and acidic residues" evidence="1">
    <location>
        <begin position="243"/>
        <end position="257"/>
    </location>
</feature>
<feature type="region of interest" description="Disordered" evidence="1">
    <location>
        <begin position="49"/>
        <end position="279"/>
    </location>
</feature>
<dbReference type="RefSeq" id="XP_028470405.1">
    <property type="nucleotide sequence ID" value="XM_028607130.1"/>
</dbReference>
<feature type="compositionally biased region" description="Polar residues" evidence="1">
    <location>
        <begin position="105"/>
        <end position="123"/>
    </location>
</feature>
<gene>
    <name evidence="2" type="ORF">SODALDRAFT_19121</name>
</gene>
<evidence type="ECO:0000313" key="2">
    <source>
        <dbReference type="EMBL" id="ROT42599.1"/>
    </source>
</evidence>
<dbReference type="InterPro" id="IPR022124">
    <property type="entry name" value="DUF3659"/>
</dbReference>
<reference evidence="2 3" key="1">
    <citation type="journal article" date="2018" name="Mol. Ecol.">
        <title>The obligate alkalophilic soda-lake fungus Sodiomyces alkalinus has shifted to a protein diet.</title>
        <authorList>
            <person name="Grum-Grzhimaylo A.A."/>
            <person name="Falkoski D.L."/>
            <person name="van den Heuvel J."/>
            <person name="Valero-Jimenez C.A."/>
            <person name="Min B."/>
            <person name="Choi I.G."/>
            <person name="Lipzen A."/>
            <person name="Daum C.G."/>
            <person name="Aanen D.K."/>
            <person name="Tsang A."/>
            <person name="Henrissat B."/>
            <person name="Bilanenko E.N."/>
            <person name="de Vries R.P."/>
            <person name="van Kan J.A.L."/>
            <person name="Grigoriev I.V."/>
            <person name="Debets A.J.M."/>
        </authorList>
    </citation>
    <scope>NUCLEOTIDE SEQUENCE [LARGE SCALE GENOMIC DNA]</scope>
    <source>
        <strain evidence="2 3">F11</strain>
    </source>
</reference>
<sequence length="466" mass="49846">MSPYPYSVPTRLLPRSFAPPASVFSSCTPSPRPFLASTRRILLRVYTYTPEGPDANGSGPVSSSSHHTPAVSPSHSPTSPHKPSRENGENDENDEAVIDNRDADTSPSEQTQHGKTKRASGSQRRPALPRLTSQSRAPPSDFGSEQDAQTSQQPDGVTDSSDQPPPHQNQSGPVHVRGSKEIPLHPRKESASTSTSTSTSKSRRHRDNVSPPPPATTERTEDVSPELTRHQTPTPAKPSPPSESKDEAAGDHQRDENGEPEGQNAPIQIPKVTPISSGLAIPPNLAELVEGLEGKYVDEFGNILDWDGQVLGRAAGDLPSMIGRPVSSTGEIMDEDGQVVGYVAENDVVQRPSTPPSPQPIQGMGNGLKVDHHGNILDASGNVVGHFDPDHLARQASGRRTGTGSRSRPRPSQEARGRSRPRPTAAPSPSEIYLDVKSTNDGVQLIIKIPTVFNGGENPNIHIGMR</sequence>
<dbReference type="AlphaFoldDB" id="A0A3N2Q734"/>
<keyword evidence="3" id="KW-1185">Reference proteome</keyword>